<dbReference type="KEGG" id="fki:FK004_07170"/>
<dbReference type="Proteomes" id="UP000244677">
    <property type="component" value="Chromosome"/>
</dbReference>
<dbReference type="AlphaFoldDB" id="A0A2S1LN37"/>
<dbReference type="InterPro" id="IPR002347">
    <property type="entry name" value="SDR_fam"/>
</dbReference>
<dbReference type="RefSeq" id="WP_108736648.1">
    <property type="nucleotide sequence ID" value="NZ_CP020919.1"/>
</dbReference>
<dbReference type="PRINTS" id="PR00080">
    <property type="entry name" value="SDRFAMILY"/>
</dbReference>
<evidence type="ECO:0000313" key="3">
    <source>
        <dbReference type="EMBL" id="AWG25026.1"/>
    </source>
</evidence>
<proteinExistence type="inferred from homology"/>
<comment type="similarity">
    <text evidence="1">Belongs to the short-chain dehydrogenases/reductases (SDR) family.</text>
</comment>
<organism evidence="3 4">
    <name type="scientific">Flavobacterium kingsejongi</name>
    <dbReference type="NCBI Taxonomy" id="1678728"/>
    <lineage>
        <taxon>Bacteria</taxon>
        <taxon>Pseudomonadati</taxon>
        <taxon>Bacteroidota</taxon>
        <taxon>Flavobacteriia</taxon>
        <taxon>Flavobacteriales</taxon>
        <taxon>Flavobacteriaceae</taxon>
        <taxon>Flavobacterium</taxon>
    </lineage>
</organism>
<dbReference type="FunFam" id="3.40.50.720:FF:000084">
    <property type="entry name" value="Short-chain dehydrogenase reductase"/>
    <property type="match status" value="1"/>
</dbReference>
<keyword evidence="4" id="KW-1185">Reference proteome</keyword>
<dbReference type="PANTHER" id="PTHR43639:SF1">
    <property type="entry name" value="SHORT-CHAIN DEHYDROGENASE_REDUCTASE FAMILY PROTEIN"/>
    <property type="match status" value="1"/>
</dbReference>
<gene>
    <name evidence="3" type="ORF">FK004_07170</name>
</gene>
<reference evidence="3 4" key="1">
    <citation type="submission" date="2017-04" db="EMBL/GenBank/DDBJ databases">
        <title>Complete genome sequence of Flavobacterium kingsejong AJ004.</title>
        <authorList>
            <person name="Lee P.C."/>
        </authorList>
    </citation>
    <scope>NUCLEOTIDE SEQUENCE [LARGE SCALE GENOMIC DNA]</scope>
    <source>
        <strain evidence="3 4">AJ004</strain>
    </source>
</reference>
<accession>A0A2S1LN37</accession>
<dbReference type="SUPFAM" id="SSF51735">
    <property type="entry name" value="NAD(P)-binding Rossmann-fold domains"/>
    <property type="match status" value="1"/>
</dbReference>
<dbReference type="PRINTS" id="PR00081">
    <property type="entry name" value="GDHRDH"/>
</dbReference>
<keyword evidence="2" id="KW-0560">Oxidoreductase</keyword>
<dbReference type="Pfam" id="PF13561">
    <property type="entry name" value="adh_short_C2"/>
    <property type="match status" value="1"/>
</dbReference>
<evidence type="ECO:0000256" key="2">
    <source>
        <dbReference type="ARBA" id="ARBA00023002"/>
    </source>
</evidence>
<protein>
    <submittedName>
        <fullName evidence="3">Oxidoreductase</fullName>
    </submittedName>
</protein>
<dbReference type="EMBL" id="CP020919">
    <property type="protein sequence ID" value="AWG25026.1"/>
    <property type="molecule type" value="Genomic_DNA"/>
</dbReference>
<dbReference type="InterPro" id="IPR036291">
    <property type="entry name" value="NAD(P)-bd_dom_sf"/>
</dbReference>
<dbReference type="Gene3D" id="3.40.50.720">
    <property type="entry name" value="NAD(P)-binding Rossmann-like Domain"/>
    <property type="match status" value="1"/>
</dbReference>
<dbReference type="PANTHER" id="PTHR43639">
    <property type="entry name" value="OXIDOREDUCTASE, SHORT-CHAIN DEHYDROGENASE/REDUCTASE FAMILY (AFU_ORTHOLOGUE AFUA_5G02870)"/>
    <property type="match status" value="1"/>
</dbReference>
<evidence type="ECO:0000256" key="1">
    <source>
        <dbReference type="ARBA" id="ARBA00006484"/>
    </source>
</evidence>
<dbReference type="NCBIfam" id="NF005559">
    <property type="entry name" value="PRK07231.1"/>
    <property type="match status" value="1"/>
</dbReference>
<dbReference type="CDD" id="cd05233">
    <property type="entry name" value="SDR_c"/>
    <property type="match status" value="1"/>
</dbReference>
<evidence type="ECO:0000313" key="4">
    <source>
        <dbReference type="Proteomes" id="UP000244677"/>
    </source>
</evidence>
<name>A0A2S1LN37_9FLAO</name>
<sequence>MKLKGKTAVVTGGARDIGREVAIKLAKEGANVVVNFYLSKEDGDETLKQIEAIGGKAIIVQGDMTKQADIDLLVQETKKAFGAEVHVLVNVAGGLIARKTIEEMDEAFFDTMMDVNLKSVFLVTKAIKPMMKSGASIVNFASQAGRDGGGPGAALYATAKGGVMTYTRGLAKEFGPQGIRVNALCPGMIATAFHDTFTKPEVRVNVANGTPLRREGKASEVADLVAYLASDEASFITGNNIDINGGLAFS</sequence>
<dbReference type="GO" id="GO:0016491">
    <property type="term" value="F:oxidoreductase activity"/>
    <property type="evidence" value="ECO:0007669"/>
    <property type="project" value="UniProtKB-KW"/>
</dbReference>
<dbReference type="OrthoDB" id="9803333at2"/>